<name>A0ACB8BW49_9AGAM</name>
<evidence type="ECO:0000313" key="1">
    <source>
        <dbReference type="EMBL" id="KAH7929919.1"/>
    </source>
</evidence>
<sequence>MHLLYETGLALVVLTNGPQQALGYVISFALFGVLVVQIFIYHARFTRDPPQLRVFVWTIALLEILSCIFAIYGLWQGSNMHCLSCVPTGLQSVVEYHRYGLSDHLLFNTGILPMWSFVALAALTGLTSSLVHGFFCWRLWIIGKSAIVPIAVMTVSSRFSCFLGGIKDNYVDYIWLGGSLVCDIVITIQTTRLLFQQNSRTNFQNTKSLITKLIKLTIETGMVTAVATLLELLMAVFLNPIAHLAVNMYINNASQSYANCLMATLNARLTLPDDSVQSIQVSTALFRPGDTSLTDAEVRIDHVLRRRALARMSKMSDDPEHGFDMDLLQVGTSFLSTPSRSLKLSCFRSRLSGTRRLTLTWSHRVEKRGVRWVYP</sequence>
<gene>
    <name evidence="1" type="ORF">BV22DRAFT_1001709</name>
</gene>
<comment type="caution">
    <text evidence="1">The sequence shown here is derived from an EMBL/GenBank/DDBJ whole genome shotgun (WGS) entry which is preliminary data.</text>
</comment>
<reference evidence="1" key="1">
    <citation type="journal article" date="2021" name="New Phytol.">
        <title>Evolutionary innovations through gain and loss of genes in the ectomycorrhizal Boletales.</title>
        <authorList>
            <person name="Wu G."/>
            <person name="Miyauchi S."/>
            <person name="Morin E."/>
            <person name="Kuo A."/>
            <person name="Drula E."/>
            <person name="Varga T."/>
            <person name="Kohler A."/>
            <person name="Feng B."/>
            <person name="Cao Y."/>
            <person name="Lipzen A."/>
            <person name="Daum C."/>
            <person name="Hundley H."/>
            <person name="Pangilinan J."/>
            <person name="Johnson J."/>
            <person name="Barry K."/>
            <person name="LaButti K."/>
            <person name="Ng V."/>
            <person name="Ahrendt S."/>
            <person name="Min B."/>
            <person name="Choi I.G."/>
            <person name="Park H."/>
            <person name="Plett J.M."/>
            <person name="Magnuson J."/>
            <person name="Spatafora J.W."/>
            <person name="Nagy L.G."/>
            <person name="Henrissat B."/>
            <person name="Grigoriev I.V."/>
            <person name="Yang Z.L."/>
            <person name="Xu J."/>
            <person name="Martin F.M."/>
        </authorList>
    </citation>
    <scope>NUCLEOTIDE SEQUENCE</scope>
    <source>
        <strain evidence="1">KUC20120723A-06</strain>
    </source>
</reference>
<evidence type="ECO:0000313" key="2">
    <source>
        <dbReference type="Proteomes" id="UP000790709"/>
    </source>
</evidence>
<dbReference type="Proteomes" id="UP000790709">
    <property type="component" value="Unassembled WGS sequence"/>
</dbReference>
<keyword evidence="2" id="KW-1185">Reference proteome</keyword>
<organism evidence="1 2">
    <name type="scientific">Leucogyrophana mollusca</name>
    <dbReference type="NCBI Taxonomy" id="85980"/>
    <lineage>
        <taxon>Eukaryota</taxon>
        <taxon>Fungi</taxon>
        <taxon>Dikarya</taxon>
        <taxon>Basidiomycota</taxon>
        <taxon>Agaricomycotina</taxon>
        <taxon>Agaricomycetes</taxon>
        <taxon>Agaricomycetidae</taxon>
        <taxon>Boletales</taxon>
        <taxon>Boletales incertae sedis</taxon>
        <taxon>Leucogyrophana</taxon>
    </lineage>
</organism>
<accession>A0ACB8BW49</accession>
<proteinExistence type="predicted"/>
<dbReference type="EMBL" id="MU266336">
    <property type="protein sequence ID" value="KAH7929919.1"/>
    <property type="molecule type" value="Genomic_DNA"/>
</dbReference>
<protein>
    <submittedName>
        <fullName evidence="1">Uncharacterized protein</fullName>
    </submittedName>
</protein>